<gene>
    <name evidence="20" type="primary">LOC100713873</name>
</gene>
<keyword evidence="11" id="KW-1064">Adaptive immunity</keyword>
<comment type="similarity">
    <text evidence="5 15">Belongs to the MHC class I family.</text>
</comment>
<evidence type="ECO:0000259" key="19">
    <source>
        <dbReference type="PROSITE" id="PS50835"/>
    </source>
</evidence>
<dbReference type="Ensembl" id="ENSCPOT00000001316.3">
    <property type="protein sequence ID" value="ENSCPOP00000001179.3"/>
    <property type="gene ID" value="ENSCPOG00000007659.4"/>
</dbReference>
<dbReference type="GO" id="GO:0002476">
    <property type="term" value="P:antigen processing and presentation of endogenous peptide antigen via MHC class Ib"/>
    <property type="evidence" value="ECO:0007669"/>
    <property type="project" value="TreeGrafter"/>
</dbReference>
<keyword evidence="21" id="KW-1185">Reference proteome</keyword>
<dbReference type="Gene3D" id="2.60.40.10">
    <property type="entry name" value="Immunoglobulins"/>
    <property type="match status" value="1"/>
</dbReference>
<keyword evidence="12 17" id="KW-0472">Membrane</keyword>
<dbReference type="InterPro" id="IPR036179">
    <property type="entry name" value="Ig-like_dom_sf"/>
</dbReference>
<evidence type="ECO:0000256" key="4">
    <source>
        <dbReference type="ARBA" id="ARBA00004479"/>
    </source>
</evidence>
<dbReference type="OrthoDB" id="8936120at2759"/>
<dbReference type="InterPro" id="IPR011161">
    <property type="entry name" value="MHC_I-like_Ag-recog"/>
</dbReference>
<evidence type="ECO:0000313" key="21">
    <source>
        <dbReference type="Proteomes" id="UP000005447"/>
    </source>
</evidence>
<dbReference type="SUPFAM" id="SSF54452">
    <property type="entry name" value="MHC antigen-recognition domain"/>
    <property type="match status" value="1"/>
</dbReference>
<dbReference type="SMART" id="SM00407">
    <property type="entry name" value="IGc1"/>
    <property type="match status" value="1"/>
</dbReference>
<name>H0UVX3_CAVPO</name>
<evidence type="ECO:0000256" key="12">
    <source>
        <dbReference type="ARBA" id="ARBA00023136"/>
    </source>
</evidence>
<dbReference type="SUPFAM" id="SSF48726">
    <property type="entry name" value="Immunoglobulin"/>
    <property type="match status" value="1"/>
</dbReference>
<dbReference type="KEGG" id="cpoc:100713873"/>
<sequence length="363" mass="40788">MAEVAPRTLLLLLSGVLVLTETRAGSHSLRYFHTAVSRPGRGDSRFFSVGYVDGTQFVRFDSDAENPREEPRAPWMEREGQEYWDGQTQIAKDSAQTYRVDLRTLRGYYNQSEDASHTLQRMYGCEVGPDGRFLSEYMQDAYDVKDYIALAEDLSTWVAADTAAQITQRKWVQAGEAERYRAYLQGKCVEWLLRYLEHGKEKLQRADPPEAHVTRHPTSKEQVTLRCWALGFYPEEISVTWQRDGQELTQEMELVETRPDGDGNFQKWVAVVVPSGEEQNYTCHVQHEGLSEPLALRWESSQPSIPILGVVAAVIVLVAVLTGVVGFVIWRRSRAGAKGGNYTQAARGDSAQGSDSSLMAGKA</sequence>
<dbReference type="GO" id="GO:0002486">
    <property type="term" value="P:antigen processing and presentation of endogenous peptide antigen via MHC class I via ER pathway, TAP-independent"/>
    <property type="evidence" value="ECO:0007669"/>
    <property type="project" value="TreeGrafter"/>
</dbReference>
<dbReference type="GO" id="GO:0009897">
    <property type="term" value="C:external side of plasma membrane"/>
    <property type="evidence" value="ECO:0007669"/>
    <property type="project" value="TreeGrafter"/>
</dbReference>
<dbReference type="STRING" id="10141.ENSCPOP00000001179"/>
<feature type="signal peptide" evidence="18">
    <location>
        <begin position="1"/>
        <end position="24"/>
    </location>
</feature>
<dbReference type="GO" id="GO:0042605">
    <property type="term" value="F:peptide antigen binding"/>
    <property type="evidence" value="ECO:0007669"/>
    <property type="project" value="TreeGrafter"/>
</dbReference>
<evidence type="ECO:0000256" key="11">
    <source>
        <dbReference type="ARBA" id="ARBA00023130"/>
    </source>
</evidence>
<feature type="transmembrane region" description="Helical" evidence="17">
    <location>
        <begin position="307"/>
        <end position="330"/>
    </location>
</feature>
<dbReference type="InterPro" id="IPR003006">
    <property type="entry name" value="Ig/MHC_CS"/>
</dbReference>
<dbReference type="Pfam" id="PF06623">
    <property type="entry name" value="MHC_I_C"/>
    <property type="match status" value="1"/>
</dbReference>
<dbReference type="GO" id="GO:0005615">
    <property type="term" value="C:extracellular space"/>
    <property type="evidence" value="ECO:0007669"/>
    <property type="project" value="TreeGrafter"/>
</dbReference>
<dbReference type="InterPro" id="IPR003597">
    <property type="entry name" value="Ig_C1-set"/>
</dbReference>
<evidence type="ECO:0000256" key="1">
    <source>
        <dbReference type="ARBA" id="ARBA00002297"/>
    </source>
</evidence>
<dbReference type="GO" id="GO:0001916">
    <property type="term" value="P:positive regulation of T cell mediated cytotoxicity"/>
    <property type="evidence" value="ECO:0007669"/>
    <property type="project" value="TreeGrafter"/>
</dbReference>
<evidence type="ECO:0000313" key="20">
    <source>
        <dbReference type="Ensembl" id="ENSCPOP00000001179.3"/>
    </source>
</evidence>
<dbReference type="GeneTree" id="ENSGT01120000271826"/>
<evidence type="ECO:0000256" key="3">
    <source>
        <dbReference type="ARBA" id="ARBA00004308"/>
    </source>
</evidence>
<keyword evidence="9" id="KW-0391">Immunity</keyword>
<dbReference type="FunFam" id="2.60.40.10:FF:000014">
    <property type="entry name" value="H-2 class I histocompatibility antigen, alpha chain"/>
    <property type="match status" value="1"/>
</dbReference>
<dbReference type="eggNOG" id="ENOG502RQEK">
    <property type="taxonomic scope" value="Eukaryota"/>
</dbReference>
<evidence type="ECO:0000256" key="5">
    <source>
        <dbReference type="ARBA" id="ARBA00006909"/>
    </source>
</evidence>
<evidence type="ECO:0000256" key="15">
    <source>
        <dbReference type="RuleBase" id="RU004439"/>
    </source>
</evidence>
<dbReference type="Proteomes" id="UP000005447">
    <property type="component" value="Unassembled WGS sequence"/>
</dbReference>
<dbReference type="FunFam" id="3.30.500.10:FF:000001">
    <property type="entry name" value="H-2 class I histocompatibility antigen, alpha chain"/>
    <property type="match status" value="1"/>
</dbReference>
<dbReference type="OMA" id="THTCVEW"/>
<dbReference type="InterPro" id="IPR007110">
    <property type="entry name" value="Ig-like_dom"/>
</dbReference>
<evidence type="ECO:0000256" key="7">
    <source>
        <dbReference type="ARBA" id="ARBA00022692"/>
    </source>
</evidence>
<dbReference type="InterPro" id="IPR050208">
    <property type="entry name" value="MHC_class-I_related"/>
</dbReference>
<evidence type="ECO:0000256" key="18">
    <source>
        <dbReference type="SAM" id="SignalP"/>
    </source>
</evidence>
<evidence type="ECO:0000256" key="8">
    <source>
        <dbReference type="ARBA" id="ARBA00022753"/>
    </source>
</evidence>
<proteinExistence type="inferred from homology"/>
<evidence type="ECO:0000256" key="10">
    <source>
        <dbReference type="ARBA" id="ARBA00022989"/>
    </source>
</evidence>
<keyword evidence="7 17" id="KW-0812">Transmembrane</keyword>
<dbReference type="PANTHER" id="PTHR16675:SF251">
    <property type="entry name" value="HLA CLASS I HISTOCOMPATIBILITY ANTIGEN, C ALPHA CHAIN"/>
    <property type="match status" value="1"/>
</dbReference>
<dbReference type="HOGENOM" id="CLU_047501_1_1_1"/>
<dbReference type="GO" id="GO:0042612">
    <property type="term" value="C:MHC class I protein complex"/>
    <property type="evidence" value="ECO:0007669"/>
    <property type="project" value="UniProtKB-KW"/>
</dbReference>
<dbReference type="PROSITE" id="PS50835">
    <property type="entry name" value="IG_LIKE"/>
    <property type="match status" value="1"/>
</dbReference>
<dbReference type="PROSITE" id="PS00290">
    <property type="entry name" value="IG_MHC"/>
    <property type="match status" value="1"/>
</dbReference>
<protein>
    <recommendedName>
        <fullName evidence="19">Ig-like domain-containing protein</fullName>
    </recommendedName>
</protein>
<keyword evidence="13" id="KW-0325">Glycoprotein</keyword>
<evidence type="ECO:0000256" key="2">
    <source>
        <dbReference type="ARBA" id="ARBA00004177"/>
    </source>
</evidence>
<dbReference type="FunCoup" id="H0UVX3">
    <property type="interactions" value="959"/>
</dbReference>
<keyword evidence="6" id="KW-0490">MHC I</keyword>
<dbReference type="AlphaFoldDB" id="H0UVX3"/>
<reference evidence="20" key="3">
    <citation type="submission" date="2025-09" db="UniProtKB">
        <authorList>
            <consortium name="Ensembl"/>
        </authorList>
    </citation>
    <scope>IDENTIFICATION</scope>
    <source>
        <strain evidence="20">2N</strain>
    </source>
</reference>
<dbReference type="EMBL" id="AAKN02056637">
    <property type="status" value="NOT_ANNOTATED_CDS"/>
    <property type="molecule type" value="Genomic_DNA"/>
</dbReference>
<feature type="chain" id="PRO_5011522627" description="Ig-like domain-containing protein" evidence="18">
    <location>
        <begin position="25"/>
        <end position="363"/>
    </location>
</feature>
<dbReference type="InterPro" id="IPR037055">
    <property type="entry name" value="MHC_I-like_Ag-recog_sf"/>
</dbReference>
<feature type="domain" description="Ig-like" evidence="19">
    <location>
        <begin position="209"/>
        <end position="297"/>
    </location>
</feature>
<dbReference type="Pfam" id="PF07654">
    <property type="entry name" value="C1-set"/>
    <property type="match status" value="1"/>
</dbReference>
<evidence type="ECO:0000256" key="9">
    <source>
        <dbReference type="ARBA" id="ARBA00022859"/>
    </source>
</evidence>
<comment type="subcellular location">
    <subcellularLocation>
        <location evidence="3">Endomembrane system</location>
    </subcellularLocation>
    <subcellularLocation>
        <location evidence="2">Endosome</location>
    </subcellularLocation>
    <subcellularLocation>
        <location evidence="4">Membrane</location>
        <topology evidence="4">Single-pass type I membrane protein</topology>
    </subcellularLocation>
</comment>
<keyword evidence="10 17" id="KW-1133">Transmembrane helix</keyword>
<accession>H0UVX3</accession>
<evidence type="ECO:0000256" key="13">
    <source>
        <dbReference type="ARBA" id="ARBA00023180"/>
    </source>
</evidence>
<keyword evidence="14" id="KW-0393">Immunoglobulin domain</keyword>
<comment type="function">
    <text evidence="1">Involved in the presentation of foreign antigens to the immune system.</text>
</comment>
<evidence type="ECO:0000256" key="16">
    <source>
        <dbReference type="SAM" id="MobiDB-lite"/>
    </source>
</evidence>
<dbReference type="InterPro" id="IPR011162">
    <property type="entry name" value="MHC_I/II-like_Ag-recog"/>
</dbReference>
<dbReference type="PANTHER" id="PTHR16675">
    <property type="entry name" value="MHC CLASS I-RELATED"/>
    <property type="match status" value="1"/>
</dbReference>
<dbReference type="VEuPathDB" id="HostDB:ENSCPOG00000007659"/>
<dbReference type="Gene3D" id="3.30.500.10">
    <property type="entry name" value="MHC class I-like antigen recognition-like"/>
    <property type="match status" value="1"/>
</dbReference>
<feature type="region of interest" description="Disordered" evidence="16">
    <location>
        <begin position="339"/>
        <end position="363"/>
    </location>
</feature>
<dbReference type="PRINTS" id="PR01638">
    <property type="entry name" value="MHCCLASSI"/>
</dbReference>
<dbReference type="GO" id="GO:0030670">
    <property type="term" value="C:phagocytic vesicle membrane"/>
    <property type="evidence" value="ECO:0007669"/>
    <property type="project" value="UniProtKB-ARBA"/>
</dbReference>
<dbReference type="EMBL" id="AAKN02056636">
    <property type="status" value="NOT_ANNOTATED_CDS"/>
    <property type="molecule type" value="Genomic_DNA"/>
</dbReference>
<evidence type="ECO:0000256" key="14">
    <source>
        <dbReference type="ARBA" id="ARBA00023319"/>
    </source>
</evidence>
<dbReference type="InterPro" id="IPR013783">
    <property type="entry name" value="Ig-like_fold"/>
</dbReference>
<reference evidence="21" key="1">
    <citation type="journal article" date="2011" name="Nature">
        <title>A high-resolution map of human evolutionary constraint using 29 mammals.</title>
        <authorList>
            <person name="Lindblad-Toh K."/>
            <person name="Garber M."/>
            <person name="Zuk O."/>
            <person name="Lin M.F."/>
            <person name="Parker B.J."/>
            <person name="Washietl S."/>
            <person name="Kheradpour P."/>
            <person name="Ernst J."/>
            <person name="Jordan G."/>
            <person name="Mauceli E."/>
            <person name="Ward L.D."/>
            <person name="Lowe C.B."/>
            <person name="Holloway A.K."/>
            <person name="Clamp M."/>
            <person name="Gnerre S."/>
            <person name="Alfoldi J."/>
            <person name="Beal K."/>
            <person name="Chang J."/>
            <person name="Clawson H."/>
            <person name="Cuff J."/>
            <person name="Di Palma F."/>
            <person name="Fitzgerald S."/>
            <person name="Flicek P."/>
            <person name="Guttman M."/>
            <person name="Hubisz M.J."/>
            <person name="Jaffe D.B."/>
            <person name="Jungreis I."/>
            <person name="Kent W.J."/>
            <person name="Kostka D."/>
            <person name="Lara M."/>
            <person name="Martins A.L."/>
            <person name="Massingham T."/>
            <person name="Moltke I."/>
            <person name="Raney B.J."/>
            <person name="Rasmussen M.D."/>
            <person name="Robinson J."/>
            <person name="Stark A."/>
            <person name="Vilella A.J."/>
            <person name="Wen J."/>
            <person name="Xie X."/>
            <person name="Zody M.C."/>
            <person name="Baldwin J."/>
            <person name="Bloom T."/>
            <person name="Chin C.W."/>
            <person name="Heiman D."/>
            <person name="Nicol R."/>
            <person name="Nusbaum C."/>
            <person name="Young S."/>
            <person name="Wilkinson J."/>
            <person name="Worley K.C."/>
            <person name="Kovar C.L."/>
            <person name="Muzny D.M."/>
            <person name="Gibbs R.A."/>
            <person name="Cree A."/>
            <person name="Dihn H.H."/>
            <person name="Fowler G."/>
            <person name="Jhangiani S."/>
            <person name="Joshi V."/>
            <person name="Lee S."/>
            <person name="Lewis L.R."/>
            <person name="Nazareth L.V."/>
            <person name="Okwuonu G."/>
            <person name="Santibanez J."/>
            <person name="Warren W.C."/>
            <person name="Mardis E.R."/>
            <person name="Weinstock G.M."/>
            <person name="Wilson R.K."/>
            <person name="Delehaunty K."/>
            <person name="Dooling D."/>
            <person name="Fronik C."/>
            <person name="Fulton L."/>
            <person name="Fulton B."/>
            <person name="Graves T."/>
            <person name="Minx P."/>
            <person name="Sodergren E."/>
            <person name="Birney E."/>
            <person name="Margulies E.H."/>
            <person name="Herrero J."/>
            <person name="Green E.D."/>
            <person name="Haussler D."/>
            <person name="Siepel A."/>
            <person name="Goldman N."/>
            <person name="Pollard K.S."/>
            <person name="Pedersen J.S."/>
            <person name="Lander E.S."/>
            <person name="Kellis M."/>
        </authorList>
    </citation>
    <scope>NUCLEOTIDE SEQUENCE [LARGE SCALE GENOMIC DNA]</scope>
    <source>
        <strain evidence="21">2N</strain>
    </source>
</reference>
<dbReference type="Bgee" id="ENSCPOG00000007659">
    <property type="expression patterns" value="Expressed in thyroid gland and 13 other cell types or tissues"/>
</dbReference>
<dbReference type="InParanoid" id="H0UVX3"/>
<dbReference type="GO" id="GO:0002250">
    <property type="term" value="P:adaptive immune response"/>
    <property type="evidence" value="ECO:0007669"/>
    <property type="project" value="UniProtKB-KW"/>
</dbReference>
<dbReference type="GO" id="GO:0098553">
    <property type="term" value="C:lumenal side of endoplasmic reticulum membrane"/>
    <property type="evidence" value="ECO:0007669"/>
    <property type="project" value="UniProtKB-ARBA"/>
</dbReference>
<reference evidence="20" key="2">
    <citation type="submission" date="2025-08" db="UniProtKB">
        <authorList>
            <consortium name="Ensembl"/>
        </authorList>
    </citation>
    <scope>IDENTIFICATION</scope>
    <source>
        <strain evidence="20">2N</strain>
    </source>
</reference>
<dbReference type="CDD" id="cd07698">
    <property type="entry name" value="IgC1_MHC_I_alpha3"/>
    <property type="match status" value="1"/>
</dbReference>
<organism evidence="20 21">
    <name type="scientific">Cavia porcellus</name>
    <name type="common">Guinea pig</name>
    <dbReference type="NCBI Taxonomy" id="10141"/>
    <lineage>
        <taxon>Eukaryota</taxon>
        <taxon>Metazoa</taxon>
        <taxon>Chordata</taxon>
        <taxon>Craniata</taxon>
        <taxon>Vertebrata</taxon>
        <taxon>Euteleostomi</taxon>
        <taxon>Mammalia</taxon>
        <taxon>Eutheria</taxon>
        <taxon>Euarchontoglires</taxon>
        <taxon>Glires</taxon>
        <taxon>Rodentia</taxon>
        <taxon>Hystricomorpha</taxon>
        <taxon>Caviidae</taxon>
        <taxon>Cavia</taxon>
    </lineage>
</organism>
<dbReference type="InterPro" id="IPR010579">
    <property type="entry name" value="MHC_I_a_C"/>
</dbReference>
<dbReference type="GO" id="GO:0005768">
    <property type="term" value="C:endosome"/>
    <property type="evidence" value="ECO:0007669"/>
    <property type="project" value="UniProtKB-SubCell"/>
</dbReference>
<evidence type="ECO:0000256" key="17">
    <source>
        <dbReference type="SAM" id="Phobius"/>
    </source>
</evidence>
<keyword evidence="8" id="KW-0967">Endosome</keyword>
<evidence type="ECO:0000256" key="6">
    <source>
        <dbReference type="ARBA" id="ARBA00022451"/>
    </source>
</evidence>
<dbReference type="InterPro" id="IPR001039">
    <property type="entry name" value="MHC_I_a_a1/a2"/>
</dbReference>
<dbReference type="Pfam" id="PF00129">
    <property type="entry name" value="MHC_I"/>
    <property type="match status" value="1"/>
</dbReference>
<dbReference type="GO" id="GO:0005102">
    <property type="term" value="F:signaling receptor binding"/>
    <property type="evidence" value="ECO:0007669"/>
    <property type="project" value="TreeGrafter"/>
</dbReference>
<keyword evidence="18" id="KW-0732">Signal</keyword>